<feature type="region of interest" description="Disordered" evidence="1">
    <location>
        <begin position="284"/>
        <end position="507"/>
    </location>
</feature>
<feature type="compositionally biased region" description="Low complexity" evidence="1">
    <location>
        <begin position="284"/>
        <end position="297"/>
    </location>
</feature>
<feature type="region of interest" description="Disordered" evidence="1">
    <location>
        <begin position="615"/>
        <end position="689"/>
    </location>
</feature>
<dbReference type="Proteomes" id="UP001146793">
    <property type="component" value="Unassembled WGS sequence"/>
</dbReference>
<evidence type="ECO:0000313" key="3">
    <source>
        <dbReference type="Proteomes" id="UP001146793"/>
    </source>
</evidence>
<dbReference type="AlphaFoldDB" id="A0AAV7YJP3"/>
<dbReference type="EMBL" id="JANTQA010000057">
    <property type="protein sequence ID" value="KAJ3428816.1"/>
    <property type="molecule type" value="Genomic_DNA"/>
</dbReference>
<feature type="region of interest" description="Disordered" evidence="1">
    <location>
        <begin position="235"/>
        <end position="259"/>
    </location>
</feature>
<feature type="compositionally biased region" description="Basic and acidic residues" evidence="1">
    <location>
        <begin position="382"/>
        <end position="491"/>
    </location>
</feature>
<sequence length="795" mass="95998">MFIKPRGIPLSHVGYNIFYRPKRSRNIFHSQESSTIIQWVRDLLQYQEITYDDLFAKGCLYLLNILNILRPCRINKVSRTLTETKQERNNFEEFVKSLQSYNYRKVKEIKVGLFQKRDKNTIKEVMKSLKWLKHKHEKHGVIKDTTKTYRQFSVLQSTHKQSIPHLHLVDSQNYQMRKNTANTMLHNDYVNPYVSIEKFDSDFLVNSFENIFWLDKEERNKIITDQQIELGYGEIRNHSEESNEENGGEESQKKENISDLRINSHIQKVTLLYTSSSGEVNIFSSSFDENSNSGSVSEEQENSEEVEEKEEKEAKEEEEKEPEEKEEKKVKEEEEKKVDEKEEKKINEKEEKKINEEEEKKVKEKEEKKPEEQENSEEVEEKEEKEPKEEEEKEPEEKEEKKVEEKEEKKVEEKEEKKVDEKEEKKVDEKEEKKINEEEEKKVKEKEEKKINEKEEKKVEEKEEKKVEEKEEKKKENNQELKLVKDQEQVNKKLHQKKTKEKTEKYHYKKQSRYENIDFTNPKSLYLIRNFEQATQFRFLSNQNPKSKIIIFFLLNSFNKWKNTNYENIKDYLNEKLINYYHTLIQKTFNVDSTFFNNKIMNFFIRIEIQDTKTKKKIKRNSKTEELNEKNKVGKKKKKEKQNDQQLSNYQKISSKVDFEKKEKKSKKGIKGDKQIEDSSNREEEQKADPRDLGFLRLSRKRIRILLKKKNQQILNQTLTNPMRIELHKKKTSALRISNPKNTFKIQFLSEEECIICLSHFLYYLSFNKKYMKKHFVNKKKTNILNWRSKKSKKK</sequence>
<feature type="compositionally biased region" description="Basic and acidic residues" evidence="1">
    <location>
        <begin position="309"/>
        <end position="372"/>
    </location>
</feature>
<accession>A0AAV7YJP3</accession>
<feature type="compositionally biased region" description="Acidic residues" evidence="1">
    <location>
        <begin position="298"/>
        <end position="308"/>
    </location>
</feature>
<gene>
    <name evidence="2" type="ORF">M0812_24150</name>
</gene>
<organism evidence="2 3">
    <name type="scientific">Anaeramoeba flamelloides</name>
    <dbReference type="NCBI Taxonomy" id="1746091"/>
    <lineage>
        <taxon>Eukaryota</taxon>
        <taxon>Metamonada</taxon>
        <taxon>Anaeramoebidae</taxon>
        <taxon>Anaeramoeba</taxon>
    </lineage>
</organism>
<feature type="compositionally biased region" description="Basic and acidic residues" evidence="1">
    <location>
        <begin position="622"/>
        <end position="632"/>
    </location>
</feature>
<protein>
    <submittedName>
        <fullName evidence="2">Zinc finger ccch-type-containing 11a</fullName>
    </submittedName>
</protein>
<comment type="caution">
    <text evidence="2">The sequence shown here is derived from an EMBL/GenBank/DDBJ whole genome shotgun (WGS) entry which is preliminary data.</text>
</comment>
<proteinExistence type="predicted"/>
<evidence type="ECO:0000256" key="1">
    <source>
        <dbReference type="SAM" id="MobiDB-lite"/>
    </source>
</evidence>
<feature type="compositionally biased region" description="Polar residues" evidence="1">
    <location>
        <begin position="644"/>
        <end position="654"/>
    </location>
</feature>
<reference evidence="2" key="1">
    <citation type="submission" date="2022-08" db="EMBL/GenBank/DDBJ databases">
        <title>Novel sulphate-reducing endosymbionts in the free-living metamonad Anaeramoeba.</title>
        <authorList>
            <person name="Jerlstrom-Hultqvist J."/>
            <person name="Cepicka I."/>
            <person name="Gallot-Lavallee L."/>
            <person name="Salas-Leiva D."/>
            <person name="Curtis B.A."/>
            <person name="Zahonova K."/>
            <person name="Pipaliya S."/>
            <person name="Dacks J."/>
            <person name="Roger A.J."/>
        </authorList>
    </citation>
    <scope>NUCLEOTIDE SEQUENCE</scope>
    <source>
        <strain evidence="2">Busselton2</strain>
    </source>
</reference>
<feature type="compositionally biased region" description="Basic and acidic residues" evidence="1">
    <location>
        <begin position="670"/>
        <end position="689"/>
    </location>
</feature>
<name>A0AAV7YJP3_9EUKA</name>
<evidence type="ECO:0000313" key="2">
    <source>
        <dbReference type="EMBL" id="KAJ3428816.1"/>
    </source>
</evidence>